<sequence length="598" mass="66318">MLVGEKGKKSILSHSILFYLSLKRLNKHLFGYDKYFLTAKKQIVYDMNDLNNRNMPMSGVLAQNSRRKNAFLSDTLMFRIASTLPTFLLASFEEIGDFVASRKAWELASLANRYRPMLRYNDEWGKPTEKLEIHSSYKALQQYSRQAGLVTSLWENTSSENGIRYQARAIRLALSASLETGHLNEVIITSAAIAVLISDVELFKKWQNALLSRQYDLSSKPVNSKKAASLTCAFDDFEKHEKHSFNFPSVKKISFDEKMGRDLYRLNVVKTNVINPIVDGYLVSAELDGHLSCFLVPRMQENGALNGSISIRHLILRSGETSTPEGIVEFQGSCGWLLGNAGEGIKVIKDIETMMRFDQSVVSAGVLRAALQFAIDFFRQKMPNQPLSPLTERIFADIALDIAAAQALVLRLARAFDNAANDRSEAAFARIMTPIIAYHVSQLVVPIIGEIIAQLGIESFIEDNPLSQMLCNGPARIVRNTSANQLVKDAILIAEKAPGLFQKLLEKTALDIGPAGPRAIEIIKSAAEMASANEGAGRFFVEQVAYAVAAASLRSTDIEHVASAYMESRLGGQWRSSYGMLIARYNAGLLLNVLYPSI</sequence>
<keyword evidence="5" id="KW-1185">Reference proteome</keyword>
<dbReference type="Pfam" id="PF00441">
    <property type="entry name" value="Acyl-CoA_dh_1"/>
    <property type="match status" value="1"/>
</dbReference>
<dbReference type="AlphaFoldDB" id="A0A0H3LX96"/>
<evidence type="ECO:0000313" key="5">
    <source>
        <dbReference type="Proteomes" id="UP000000421"/>
    </source>
</evidence>
<keyword evidence="1" id="KW-0285">Flavoprotein</keyword>
<dbReference type="EnsemblBacteria" id="CAF27620">
    <property type="protein sequence ID" value="CAF27620"/>
    <property type="gene ID" value="BH08210"/>
</dbReference>
<dbReference type="Proteomes" id="UP000000421">
    <property type="component" value="Chromosome"/>
</dbReference>
<dbReference type="GO" id="GO:0003995">
    <property type="term" value="F:acyl-CoA dehydrogenase activity"/>
    <property type="evidence" value="ECO:0007669"/>
    <property type="project" value="TreeGrafter"/>
</dbReference>
<gene>
    <name evidence="4" type="ordered locus">BH08210</name>
</gene>
<feature type="domain" description="Adaptive response protein AidB N-terminal" evidence="3">
    <location>
        <begin position="67"/>
        <end position="216"/>
    </location>
</feature>
<dbReference type="EMBL" id="BX897699">
    <property type="protein sequence ID" value="CAF27620.1"/>
    <property type="molecule type" value="Genomic_DNA"/>
</dbReference>
<proteinExistence type="predicted"/>
<dbReference type="PaxDb" id="283166-BH08210"/>
<dbReference type="PANTHER" id="PTHR42707">
    <property type="entry name" value="ACYL-COA DEHYDROGENASE"/>
    <property type="match status" value="1"/>
</dbReference>
<dbReference type="KEGG" id="bhe:BH08210"/>
<protein>
    <submittedName>
        <fullName evidence="4">Acyl-CoA dehydrogenase</fullName>
    </submittedName>
</protein>
<dbReference type="InterPro" id="IPR052904">
    <property type="entry name" value="Acyl-CoA_dehydrogenase-like"/>
</dbReference>
<dbReference type="InterPro" id="IPR009075">
    <property type="entry name" value="AcylCo_DH/oxidase_C"/>
</dbReference>
<feature type="domain" description="Acyl-CoA dehydrogenase/oxidase C-terminal" evidence="2">
    <location>
        <begin position="342"/>
        <end position="450"/>
    </location>
</feature>
<reference evidence="4 5" key="1">
    <citation type="journal article" date="2004" name="Proc. Natl. Acad. Sci. U.S.A.">
        <title>The louse-borne human pathogen Bartonella quintana is a genomic derivative of the zoonotic agent Bartonella henselae.</title>
        <authorList>
            <person name="Alsmark U.C.M."/>
            <person name="Frank A.C."/>
            <person name="Karlberg E.O."/>
            <person name="Legault B.-A."/>
            <person name="Ardell D.H."/>
            <person name="Canbaeck B."/>
            <person name="Eriksson A.-S."/>
            <person name="Naeslund A.K."/>
            <person name="Handley S.A."/>
            <person name="Huvet M."/>
            <person name="La Scola B."/>
            <person name="Holmberg M."/>
            <person name="Andersson S.G.E."/>
        </authorList>
    </citation>
    <scope>NUCLEOTIDE SEQUENCE [LARGE SCALE GENOMIC DNA]</scope>
    <source>
        <strain evidence="5">ATCC 49882 / DSM 28221 / CCUG 30454 / Houston 1</strain>
    </source>
</reference>
<dbReference type="PANTHER" id="PTHR42707:SF3">
    <property type="entry name" value="ACYL-COA DEHYDROGENASE AIDB-RELATED"/>
    <property type="match status" value="1"/>
</dbReference>
<dbReference type="Gene3D" id="6.10.250.600">
    <property type="match status" value="1"/>
</dbReference>
<dbReference type="Pfam" id="PF18158">
    <property type="entry name" value="AidB_N"/>
    <property type="match status" value="1"/>
</dbReference>
<dbReference type="eggNOG" id="COG1960">
    <property type="taxonomic scope" value="Bacteria"/>
</dbReference>
<evidence type="ECO:0000256" key="1">
    <source>
        <dbReference type="ARBA" id="ARBA00022630"/>
    </source>
</evidence>
<dbReference type="InterPro" id="IPR041504">
    <property type="entry name" value="AidB_N"/>
</dbReference>
<evidence type="ECO:0000259" key="3">
    <source>
        <dbReference type="Pfam" id="PF18158"/>
    </source>
</evidence>
<dbReference type="Gene3D" id="1.20.140.10">
    <property type="entry name" value="Butyryl-CoA Dehydrogenase, subunit A, domain 3"/>
    <property type="match status" value="1"/>
</dbReference>
<dbReference type="InterPro" id="IPR036250">
    <property type="entry name" value="AcylCo_DH-like_C"/>
</dbReference>
<evidence type="ECO:0000259" key="2">
    <source>
        <dbReference type="Pfam" id="PF00441"/>
    </source>
</evidence>
<dbReference type="Gene3D" id="2.40.110.20">
    <property type="match status" value="1"/>
</dbReference>
<evidence type="ECO:0000313" key="4">
    <source>
        <dbReference type="EMBL" id="CAF27620.1"/>
    </source>
</evidence>
<organism evidence="4 5">
    <name type="scientific">Bartonella henselae (strain ATCC 49882 / DSM 28221 / CCUG 30454 / Houston 1)</name>
    <name type="common">Rochalimaea henselae</name>
    <dbReference type="NCBI Taxonomy" id="283166"/>
    <lineage>
        <taxon>Bacteria</taxon>
        <taxon>Pseudomonadati</taxon>
        <taxon>Pseudomonadota</taxon>
        <taxon>Alphaproteobacteria</taxon>
        <taxon>Hyphomicrobiales</taxon>
        <taxon>Bartonellaceae</taxon>
        <taxon>Bartonella</taxon>
    </lineage>
</organism>
<name>A0A0H3LX96_BARHE</name>
<dbReference type="SMR" id="A0A0H3LX96"/>
<dbReference type="SUPFAM" id="SSF47203">
    <property type="entry name" value="Acyl-CoA dehydrogenase C-terminal domain-like"/>
    <property type="match status" value="1"/>
</dbReference>
<accession>A0A0H3LX96</accession>